<dbReference type="PANTHER" id="PTHR11922">
    <property type="entry name" value="GMP SYNTHASE-RELATED"/>
    <property type="match status" value="1"/>
</dbReference>
<proteinExistence type="inferred from homology"/>
<dbReference type="GO" id="GO:0003921">
    <property type="term" value="F:GMP synthase activity"/>
    <property type="evidence" value="ECO:0007669"/>
    <property type="project" value="InterPro"/>
</dbReference>
<dbReference type="SUPFAM" id="SSF52402">
    <property type="entry name" value="Adenine nucleotide alpha hydrolases-like"/>
    <property type="match status" value="1"/>
</dbReference>
<dbReference type="Gene3D" id="3.40.50.880">
    <property type="match status" value="1"/>
</dbReference>
<organism evidence="10">
    <name type="scientific">marine metagenome</name>
    <dbReference type="NCBI Taxonomy" id="408172"/>
    <lineage>
        <taxon>unclassified sequences</taxon>
        <taxon>metagenomes</taxon>
        <taxon>ecological metagenomes</taxon>
    </lineage>
</organism>
<dbReference type="FunFam" id="3.40.50.620:FF:000001">
    <property type="entry name" value="GMP synthase [glutamine-hydrolyzing]"/>
    <property type="match status" value="1"/>
</dbReference>
<keyword evidence="3" id="KW-0436">Ligase</keyword>
<sequence>MHAGGVVILDFGSQYTQLIARRIREQNVFSEILPSNTNIEIIMERKPKALILSGGPSSVFEKNAPEYDINIFDIDIPILGICYGFHLLAHHYGGKVESGIQGEYGLANIHLDQSDSILYGISDGTQVWMSHMDKVQELPKGWSVLAKSSNGMVAAMASVETKRYATQFHPEVAHTVEGESIINNFLFKLACCEPNWTAGNFIHEQIETIQNHVGDGKVICGVSGGVDSSVVSALIHKAVGGQCTSVLIDHGMLRKNEASHCISALKDGLGVNISSFDESDVFLSKLSGVIEPEKKRKIIGEQFIRSFEKVAAKIGDVSFLAQGTLYPDVIESGEGVGNSAHIIKSHHNVGGLPKDMNFKLIEPLRQLFKDEVRNVGRELGLPDLLINRHPFPGPGLAVRVIGEVTKTRLDILREADDIFIKTLHEEGLYDEIWQAFAVLIPVKTVGVMGDQRTYENLLGLRAVTSSDGMTADWFRMPDEALTKISNKIVNSVKGINRVV</sequence>
<feature type="domain" description="GMPS ATP-PPase" evidence="9">
    <location>
        <begin position="196"/>
        <end position="388"/>
    </location>
</feature>
<evidence type="ECO:0000256" key="3">
    <source>
        <dbReference type="ARBA" id="ARBA00022598"/>
    </source>
</evidence>
<dbReference type="InterPro" id="IPR022310">
    <property type="entry name" value="NAD/GMP_synthase"/>
</dbReference>
<dbReference type="FunFam" id="3.40.50.880:FF:000001">
    <property type="entry name" value="GMP synthase [glutamine-hydrolyzing]"/>
    <property type="match status" value="1"/>
</dbReference>
<evidence type="ECO:0000256" key="7">
    <source>
        <dbReference type="ARBA" id="ARBA00022840"/>
    </source>
</evidence>
<dbReference type="CDD" id="cd01997">
    <property type="entry name" value="GMP_synthase_C"/>
    <property type="match status" value="1"/>
</dbReference>
<evidence type="ECO:0000256" key="2">
    <source>
        <dbReference type="ARBA" id="ARBA00012746"/>
    </source>
</evidence>
<dbReference type="Gene3D" id="3.30.300.10">
    <property type="match status" value="1"/>
</dbReference>
<evidence type="ECO:0000313" key="10">
    <source>
        <dbReference type="EMBL" id="SVA21607.1"/>
    </source>
</evidence>
<dbReference type="InterPro" id="IPR001674">
    <property type="entry name" value="GMP_synth_C"/>
</dbReference>
<evidence type="ECO:0000256" key="5">
    <source>
        <dbReference type="ARBA" id="ARBA00022749"/>
    </source>
</evidence>
<evidence type="ECO:0000256" key="4">
    <source>
        <dbReference type="ARBA" id="ARBA00022741"/>
    </source>
</evidence>
<dbReference type="AlphaFoldDB" id="A0A381U2T0"/>
<protein>
    <recommendedName>
        <fullName evidence="2">GMP synthase (glutamine-hydrolyzing)</fullName>
        <ecNumber evidence="2">6.3.5.2</ecNumber>
    </recommendedName>
</protein>
<reference evidence="10" key="1">
    <citation type="submission" date="2018-05" db="EMBL/GenBank/DDBJ databases">
        <authorList>
            <person name="Lanie J.A."/>
            <person name="Ng W.-L."/>
            <person name="Kazmierczak K.M."/>
            <person name="Andrzejewski T.M."/>
            <person name="Davidsen T.M."/>
            <person name="Wayne K.J."/>
            <person name="Tettelin H."/>
            <person name="Glass J.I."/>
            <person name="Rusch D."/>
            <person name="Podicherti R."/>
            <person name="Tsui H.-C.T."/>
            <person name="Winkler M.E."/>
        </authorList>
    </citation>
    <scope>NUCLEOTIDE SEQUENCE</scope>
</reference>
<dbReference type="Gene3D" id="3.40.50.620">
    <property type="entry name" value="HUPs"/>
    <property type="match status" value="1"/>
</dbReference>
<name>A0A381U2T0_9ZZZZ</name>
<dbReference type="PRINTS" id="PR00096">
    <property type="entry name" value="GATASE"/>
</dbReference>
<dbReference type="Pfam" id="PF00958">
    <property type="entry name" value="GMP_synt_C"/>
    <property type="match status" value="1"/>
</dbReference>
<dbReference type="PROSITE" id="PS51553">
    <property type="entry name" value="GMPS_ATP_PPASE"/>
    <property type="match status" value="1"/>
</dbReference>
<dbReference type="NCBIfam" id="TIGR00888">
    <property type="entry name" value="guaA_Nterm"/>
    <property type="match status" value="1"/>
</dbReference>
<dbReference type="Pfam" id="PF02540">
    <property type="entry name" value="NAD_synthase"/>
    <property type="match status" value="1"/>
</dbReference>
<keyword evidence="5" id="KW-0332">GMP biosynthesis</keyword>
<dbReference type="InterPro" id="IPR025777">
    <property type="entry name" value="GMPS_ATP_PPase_dom"/>
</dbReference>
<dbReference type="EC" id="6.3.5.2" evidence="2"/>
<feature type="non-terminal residue" evidence="10">
    <location>
        <position position="499"/>
    </location>
</feature>
<keyword evidence="4" id="KW-0547">Nucleotide-binding</keyword>
<dbReference type="FunFam" id="3.30.300.10:FF:000002">
    <property type="entry name" value="GMP synthase [glutamine-hydrolyzing]"/>
    <property type="match status" value="1"/>
</dbReference>
<dbReference type="PROSITE" id="PS51273">
    <property type="entry name" value="GATASE_TYPE_1"/>
    <property type="match status" value="1"/>
</dbReference>
<dbReference type="UniPathway" id="UPA00189">
    <property type="reaction ID" value="UER00296"/>
</dbReference>
<evidence type="ECO:0000259" key="9">
    <source>
        <dbReference type="PROSITE" id="PS51553"/>
    </source>
</evidence>
<dbReference type="SUPFAM" id="SSF52317">
    <property type="entry name" value="Class I glutamine amidotransferase-like"/>
    <property type="match status" value="1"/>
</dbReference>
<dbReference type="NCBIfam" id="TIGR00884">
    <property type="entry name" value="guaA_Cterm"/>
    <property type="match status" value="1"/>
</dbReference>
<dbReference type="PANTHER" id="PTHR11922:SF2">
    <property type="entry name" value="GMP SYNTHASE [GLUTAMINE-HYDROLYZING]"/>
    <property type="match status" value="1"/>
</dbReference>
<dbReference type="CDD" id="cd01742">
    <property type="entry name" value="GATase1_GMP_Synthase"/>
    <property type="match status" value="1"/>
</dbReference>
<evidence type="ECO:0000256" key="8">
    <source>
        <dbReference type="ARBA" id="ARBA00022962"/>
    </source>
</evidence>
<dbReference type="Pfam" id="PF00117">
    <property type="entry name" value="GATase"/>
    <property type="match status" value="1"/>
</dbReference>
<dbReference type="NCBIfam" id="NF000848">
    <property type="entry name" value="PRK00074.1"/>
    <property type="match status" value="1"/>
</dbReference>
<dbReference type="InterPro" id="IPR029062">
    <property type="entry name" value="Class_I_gatase-like"/>
</dbReference>
<evidence type="ECO:0000256" key="1">
    <source>
        <dbReference type="ARBA" id="ARBA00005153"/>
    </source>
</evidence>
<dbReference type="HAMAP" id="MF_00344">
    <property type="entry name" value="GMP_synthase"/>
    <property type="match status" value="1"/>
</dbReference>
<dbReference type="EMBL" id="UINC01005481">
    <property type="protein sequence ID" value="SVA21607.1"/>
    <property type="molecule type" value="Genomic_DNA"/>
</dbReference>
<dbReference type="GO" id="GO:0005524">
    <property type="term" value="F:ATP binding"/>
    <property type="evidence" value="ECO:0007669"/>
    <property type="project" value="UniProtKB-KW"/>
</dbReference>
<keyword evidence="6" id="KW-0658">Purine biosynthesis</keyword>
<dbReference type="GO" id="GO:0005829">
    <property type="term" value="C:cytosol"/>
    <property type="evidence" value="ECO:0007669"/>
    <property type="project" value="TreeGrafter"/>
</dbReference>
<keyword evidence="8" id="KW-0315">Glutamine amidotransferase</keyword>
<evidence type="ECO:0000256" key="6">
    <source>
        <dbReference type="ARBA" id="ARBA00022755"/>
    </source>
</evidence>
<dbReference type="InterPro" id="IPR004739">
    <property type="entry name" value="GMP_synth_GATase"/>
</dbReference>
<comment type="pathway">
    <text evidence="1">Purine metabolism; GMP biosynthesis; GMP from XMP (L-Gln route): step 1/1.</text>
</comment>
<accession>A0A381U2T0</accession>
<gene>
    <name evidence="10" type="ORF">METZ01_LOCUS74461</name>
</gene>
<keyword evidence="7" id="KW-0067">ATP-binding</keyword>
<dbReference type="InterPro" id="IPR017926">
    <property type="entry name" value="GATASE"/>
</dbReference>
<dbReference type="InterPro" id="IPR014729">
    <property type="entry name" value="Rossmann-like_a/b/a_fold"/>
</dbReference>
<dbReference type="InterPro" id="IPR022955">
    <property type="entry name" value="GMP_synthase"/>
</dbReference>